<dbReference type="Gene3D" id="3.20.20.450">
    <property type="entry name" value="EAL domain"/>
    <property type="match status" value="1"/>
</dbReference>
<dbReference type="InterPro" id="IPR001610">
    <property type="entry name" value="PAC"/>
</dbReference>
<dbReference type="NCBIfam" id="TIGR00229">
    <property type="entry name" value="sensory_box"/>
    <property type="match status" value="2"/>
</dbReference>
<gene>
    <name evidence="6" type="ORF">SAMN04488058_1135</name>
</gene>
<dbReference type="InterPro" id="IPR003018">
    <property type="entry name" value="GAF"/>
</dbReference>
<dbReference type="Pfam" id="PF08448">
    <property type="entry name" value="PAS_4"/>
    <property type="match status" value="1"/>
</dbReference>
<dbReference type="InterPro" id="IPR029787">
    <property type="entry name" value="Nucleotide_cyclase"/>
</dbReference>
<dbReference type="InterPro" id="IPR000700">
    <property type="entry name" value="PAS-assoc_C"/>
</dbReference>
<dbReference type="OrthoDB" id="9759607at2"/>
<dbReference type="InterPro" id="IPR035919">
    <property type="entry name" value="EAL_sf"/>
</dbReference>
<dbReference type="CDD" id="cd01948">
    <property type="entry name" value="EAL"/>
    <property type="match status" value="1"/>
</dbReference>
<evidence type="ECO:0000259" key="5">
    <source>
        <dbReference type="PROSITE" id="PS50887"/>
    </source>
</evidence>
<dbReference type="SMART" id="SM00065">
    <property type="entry name" value="GAF"/>
    <property type="match status" value="2"/>
</dbReference>
<feature type="domain" description="PAC" evidence="3">
    <location>
        <begin position="311"/>
        <end position="363"/>
    </location>
</feature>
<dbReference type="InterPro" id="IPR029016">
    <property type="entry name" value="GAF-like_dom_sf"/>
</dbReference>
<evidence type="ECO:0000256" key="1">
    <source>
        <dbReference type="SAM" id="MobiDB-lite"/>
    </source>
</evidence>
<dbReference type="InterPro" id="IPR052155">
    <property type="entry name" value="Biofilm_reg_signaling"/>
</dbReference>
<name>A0A1H7AH44_9DEIO</name>
<dbReference type="SUPFAM" id="SSF55785">
    <property type="entry name" value="PYP-like sensor domain (PAS domain)"/>
    <property type="match status" value="2"/>
</dbReference>
<feature type="domain" description="GGDEF" evidence="5">
    <location>
        <begin position="686"/>
        <end position="821"/>
    </location>
</feature>
<feature type="domain" description="EAL" evidence="4">
    <location>
        <begin position="827"/>
        <end position="1079"/>
    </location>
</feature>
<dbReference type="InterPro" id="IPR000160">
    <property type="entry name" value="GGDEF_dom"/>
</dbReference>
<feature type="domain" description="PAC" evidence="3">
    <location>
        <begin position="437"/>
        <end position="491"/>
    </location>
</feature>
<evidence type="ECO:0000259" key="4">
    <source>
        <dbReference type="PROSITE" id="PS50883"/>
    </source>
</evidence>
<dbReference type="InterPro" id="IPR035965">
    <property type="entry name" value="PAS-like_dom_sf"/>
</dbReference>
<feature type="domain" description="PAS" evidence="2">
    <location>
        <begin position="383"/>
        <end position="436"/>
    </location>
</feature>
<dbReference type="InterPro" id="IPR000014">
    <property type="entry name" value="PAS"/>
</dbReference>
<reference evidence="7" key="1">
    <citation type="submission" date="2016-10" db="EMBL/GenBank/DDBJ databases">
        <authorList>
            <person name="Varghese N."/>
            <person name="Submissions S."/>
        </authorList>
    </citation>
    <scope>NUCLEOTIDE SEQUENCE [LARGE SCALE GENOMIC DNA]</scope>
    <source>
        <strain evidence="7">CGMCC 1.10218</strain>
    </source>
</reference>
<dbReference type="Proteomes" id="UP000199223">
    <property type="component" value="Unassembled WGS sequence"/>
</dbReference>
<dbReference type="PROSITE" id="PS50883">
    <property type="entry name" value="EAL"/>
    <property type="match status" value="1"/>
</dbReference>
<dbReference type="PROSITE" id="PS50887">
    <property type="entry name" value="GGDEF"/>
    <property type="match status" value="1"/>
</dbReference>
<organism evidence="6 7">
    <name type="scientific">Deinococcus reticulitermitis</name>
    <dbReference type="NCBI Taxonomy" id="856736"/>
    <lineage>
        <taxon>Bacteria</taxon>
        <taxon>Thermotogati</taxon>
        <taxon>Deinococcota</taxon>
        <taxon>Deinococci</taxon>
        <taxon>Deinococcales</taxon>
        <taxon>Deinococcaceae</taxon>
        <taxon>Deinococcus</taxon>
    </lineage>
</organism>
<dbReference type="Gene3D" id="3.30.450.20">
    <property type="entry name" value="PAS domain"/>
    <property type="match status" value="2"/>
</dbReference>
<evidence type="ECO:0000313" key="7">
    <source>
        <dbReference type="Proteomes" id="UP000199223"/>
    </source>
</evidence>
<dbReference type="Pfam" id="PF01590">
    <property type="entry name" value="GAF"/>
    <property type="match status" value="2"/>
</dbReference>
<dbReference type="Pfam" id="PF00563">
    <property type="entry name" value="EAL"/>
    <property type="match status" value="1"/>
</dbReference>
<dbReference type="InterPro" id="IPR043128">
    <property type="entry name" value="Rev_trsase/Diguanyl_cyclase"/>
</dbReference>
<dbReference type="SMART" id="SM00086">
    <property type="entry name" value="PAC"/>
    <property type="match status" value="2"/>
</dbReference>
<sequence length="1083" mass="119289">MEDTEIHHMFELAGPDLSGRAPEDVFGRLAERMVHRFGVTVALINFVGPDLLHPRAPSGLTRELGPLPRHLTPCAQVVDAGRTVVVPDADAVAGWREHTFFSGCGCRFYAGAPIVTTSGHRLGTVCLLHRTPRRFSETDRRDLEAFAEVVSRELERRAPRPWPGPPGFDSAPAPVEFGLAPLAARLDRPFLNGATWPPAGRSVPGEHLESLFTPAPEGPAPTRDREAAPAGTGSRLPPVLQGERLKTLLMHHTPDLLTVHAPDGRLLYSNRDSGDADRLEVGEDGFEVILPEDRERVRDEGWRPALRGERTHTRWRWNTRSGVDRWMESSVVPVQRASGEVEYLLAVTRDITERQQREEETALLRSAVMAAGHAVLITRAAPIDLPGPEIIYVNEAFTRMTGFTPPEILGRSPRVLQGPGTDRVTLERIRQRLARGEGADETLLNYTREGRPFWAHLTITPLLDPAGRVTHWVSVQRDVTHERREQGFEQARREVLERVAAAEPLQDVLAALTGMLEQRFPDTTASLLLLQGGRLHEAGPSRLPPDYRQAVEGCRIGPNVGACGAAASLREPVVSSDLFTDPRWEAFRPVIERHGLRACWSVPVFSGNRTVVGTLALYHRVPASPAARELEVLEDTARLAAVVLERYRALDDQQRLSLFDSLTRLPNRTLFSEQLRAALNRRQEHEHVAVGLLDLNRFRAVNDSFGHDQGDQLLQEIAQRLGEALGGSGLLARMGGDEFALIVEQLPAAEHTEQVAQAVMQTLAAPFNLRGQEVFVSGSLGFAVAPADGHSGADLLLLAESAMYHAKQRALGWASLKFAPQRDARRSVALEAALHHALELRELELHYQPIVDPAGRVVAAEALLRWYSPALGSVSPDEFIPVAERTGQIIPIGAWVLERACLDGAALQRLVPGLRVAVNVSSKQFGQPQLAPQVRGALGRSGLAPELLTLEITESVLMDQEEAVRRVRELCALGVRLALDDFGTGFSSLQYLRELPIHNVKIDRLFVQTLQDVAGKDAQIVRAIAQLCQVLDLEVTAEGVENAQQAEVCRQLGINLMQGWQFARPMALDTLCAWLQQRPEAEA</sequence>
<dbReference type="NCBIfam" id="TIGR00254">
    <property type="entry name" value="GGDEF"/>
    <property type="match status" value="1"/>
</dbReference>
<feature type="region of interest" description="Disordered" evidence="1">
    <location>
        <begin position="197"/>
        <end position="238"/>
    </location>
</feature>
<accession>A0A1H7AH44</accession>
<dbReference type="PROSITE" id="PS50112">
    <property type="entry name" value="PAS"/>
    <property type="match status" value="1"/>
</dbReference>
<evidence type="ECO:0000313" key="6">
    <source>
        <dbReference type="EMBL" id="SEJ64909.1"/>
    </source>
</evidence>
<dbReference type="SUPFAM" id="SSF141868">
    <property type="entry name" value="EAL domain-like"/>
    <property type="match status" value="1"/>
</dbReference>
<keyword evidence="7" id="KW-1185">Reference proteome</keyword>
<dbReference type="Gene3D" id="3.30.70.270">
    <property type="match status" value="1"/>
</dbReference>
<dbReference type="PANTHER" id="PTHR44757">
    <property type="entry name" value="DIGUANYLATE CYCLASE DGCP"/>
    <property type="match status" value="1"/>
</dbReference>
<evidence type="ECO:0000259" key="3">
    <source>
        <dbReference type="PROSITE" id="PS50113"/>
    </source>
</evidence>
<dbReference type="SUPFAM" id="SSF55781">
    <property type="entry name" value="GAF domain-like"/>
    <property type="match status" value="2"/>
</dbReference>
<proteinExistence type="predicted"/>
<protein>
    <submittedName>
        <fullName evidence="6">PAS domain S-box-containing protein/diguanylate cyclase (GGDEF) domain-containing protein</fullName>
    </submittedName>
</protein>
<dbReference type="AlphaFoldDB" id="A0A1H7AH44"/>
<dbReference type="STRING" id="856736.SAMN04488058_1135"/>
<dbReference type="CDD" id="cd00130">
    <property type="entry name" value="PAS"/>
    <property type="match status" value="2"/>
</dbReference>
<dbReference type="SMART" id="SM00267">
    <property type="entry name" value="GGDEF"/>
    <property type="match status" value="1"/>
</dbReference>
<dbReference type="CDD" id="cd01949">
    <property type="entry name" value="GGDEF"/>
    <property type="match status" value="1"/>
</dbReference>
<dbReference type="InterPro" id="IPR013656">
    <property type="entry name" value="PAS_4"/>
</dbReference>
<dbReference type="PROSITE" id="PS50113">
    <property type="entry name" value="PAC"/>
    <property type="match status" value="2"/>
</dbReference>
<dbReference type="EMBL" id="FNZA01000013">
    <property type="protein sequence ID" value="SEJ64909.1"/>
    <property type="molecule type" value="Genomic_DNA"/>
</dbReference>
<dbReference type="Pfam" id="PF13426">
    <property type="entry name" value="PAS_9"/>
    <property type="match status" value="1"/>
</dbReference>
<dbReference type="RefSeq" id="WP_092265036.1">
    <property type="nucleotide sequence ID" value="NZ_FNZA01000013.1"/>
</dbReference>
<dbReference type="SMART" id="SM00052">
    <property type="entry name" value="EAL"/>
    <property type="match status" value="1"/>
</dbReference>
<dbReference type="Gene3D" id="3.30.450.40">
    <property type="match status" value="2"/>
</dbReference>
<dbReference type="Pfam" id="PF00990">
    <property type="entry name" value="GGDEF"/>
    <property type="match status" value="1"/>
</dbReference>
<dbReference type="SUPFAM" id="SSF55073">
    <property type="entry name" value="Nucleotide cyclase"/>
    <property type="match status" value="1"/>
</dbReference>
<dbReference type="InterPro" id="IPR001633">
    <property type="entry name" value="EAL_dom"/>
</dbReference>
<dbReference type="PANTHER" id="PTHR44757:SF2">
    <property type="entry name" value="BIOFILM ARCHITECTURE MAINTENANCE PROTEIN MBAA"/>
    <property type="match status" value="1"/>
</dbReference>
<evidence type="ECO:0000259" key="2">
    <source>
        <dbReference type="PROSITE" id="PS50112"/>
    </source>
</evidence>